<organism evidence="1 2">
    <name type="scientific">Naganishia vaughanmartiniae</name>
    <dbReference type="NCBI Taxonomy" id="1424756"/>
    <lineage>
        <taxon>Eukaryota</taxon>
        <taxon>Fungi</taxon>
        <taxon>Dikarya</taxon>
        <taxon>Basidiomycota</taxon>
        <taxon>Agaricomycotina</taxon>
        <taxon>Tremellomycetes</taxon>
        <taxon>Filobasidiales</taxon>
        <taxon>Filobasidiaceae</taxon>
        <taxon>Naganishia</taxon>
    </lineage>
</organism>
<name>A0ACC2X6B9_9TREE</name>
<evidence type="ECO:0000313" key="2">
    <source>
        <dbReference type="Proteomes" id="UP001243375"/>
    </source>
</evidence>
<proteinExistence type="predicted"/>
<dbReference type="Proteomes" id="UP001243375">
    <property type="component" value="Unassembled WGS sequence"/>
</dbReference>
<comment type="caution">
    <text evidence="1">The sequence shown here is derived from an EMBL/GenBank/DDBJ whole genome shotgun (WGS) entry which is preliminary data.</text>
</comment>
<reference evidence="1" key="1">
    <citation type="submission" date="2023-04" db="EMBL/GenBank/DDBJ databases">
        <title>Draft Genome sequencing of Naganishia species isolated from polar environments using Oxford Nanopore Technology.</title>
        <authorList>
            <person name="Leo P."/>
            <person name="Venkateswaran K."/>
        </authorList>
    </citation>
    <scope>NUCLEOTIDE SEQUENCE</scope>
    <source>
        <strain evidence="1">MNA-CCFEE 5425</strain>
    </source>
</reference>
<sequence length="238" mass="27566">MSDWITLIIAIASLVPLCIAVLFAYFYSSGKSLQPEEETPRQLETAQPLDLKYRIPLSLAARELADQLGNIIHRSLVEVAHGTPVQHDAFFLFTMFTFGQYLYWVRIIQLDLQSLMIERTAKQGHPLHELLNIISQHLLEHNDELPFTLYRTHQLAIGEIMSEKQPDGTLTCRSYTNFVYRYNTEYCHNNFRKWFLPIEGGLNALVEAHERKLPPPHERLIKLQGHLKCLQEVLKTEA</sequence>
<protein>
    <submittedName>
        <fullName evidence="1">Uncharacterized protein</fullName>
    </submittedName>
</protein>
<accession>A0ACC2X6B9</accession>
<gene>
    <name evidence="1" type="ORF">QFC22_003821</name>
</gene>
<evidence type="ECO:0000313" key="1">
    <source>
        <dbReference type="EMBL" id="KAJ9118601.1"/>
    </source>
</evidence>
<dbReference type="EMBL" id="JASBWU010000010">
    <property type="protein sequence ID" value="KAJ9118601.1"/>
    <property type="molecule type" value="Genomic_DNA"/>
</dbReference>
<keyword evidence="2" id="KW-1185">Reference proteome</keyword>